<proteinExistence type="predicted"/>
<reference evidence="1" key="2">
    <citation type="journal article" date="2015" name="Fish Shellfish Immunol.">
        <title>Early steps in the European eel (Anguilla anguilla)-Vibrio vulnificus interaction in the gills: Role of the RtxA13 toxin.</title>
        <authorList>
            <person name="Callol A."/>
            <person name="Pajuelo D."/>
            <person name="Ebbesson L."/>
            <person name="Teles M."/>
            <person name="MacKenzie S."/>
            <person name="Amaro C."/>
        </authorList>
    </citation>
    <scope>NUCLEOTIDE SEQUENCE</scope>
</reference>
<organism evidence="1">
    <name type="scientific">Anguilla anguilla</name>
    <name type="common">European freshwater eel</name>
    <name type="synonym">Muraena anguilla</name>
    <dbReference type="NCBI Taxonomy" id="7936"/>
    <lineage>
        <taxon>Eukaryota</taxon>
        <taxon>Metazoa</taxon>
        <taxon>Chordata</taxon>
        <taxon>Craniata</taxon>
        <taxon>Vertebrata</taxon>
        <taxon>Euteleostomi</taxon>
        <taxon>Actinopterygii</taxon>
        <taxon>Neopterygii</taxon>
        <taxon>Teleostei</taxon>
        <taxon>Anguilliformes</taxon>
        <taxon>Anguillidae</taxon>
        <taxon>Anguilla</taxon>
    </lineage>
</organism>
<accession>A0A0E9XCC1</accession>
<dbReference type="EMBL" id="GBXM01008298">
    <property type="protein sequence ID" value="JAI00280.1"/>
    <property type="molecule type" value="Transcribed_RNA"/>
</dbReference>
<dbReference type="AlphaFoldDB" id="A0A0E9XCC1"/>
<reference evidence="1" key="1">
    <citation type="submission" date="2014-11" db="EMBL/GenBank/DDBJ databases">
        <authorList>
            <person name="Amaro Gonzalez C."/>
        </authorList>
    </citation>
    <scope>NUCLEOTIDE SEQUENCE</scope>
</reference>
<evidence type="ECO:0000313" key="1">
    <source>
        <dbReference type="EMBL" id="JAI00280.1"/>
    </source>
</evidence>
<sequence>MRLDAPQVIKKQMLSKCSQFRCKTVVGNHLCMSMHIKSRNGSTTLIMGFTFLFAYQNKMCIPRIEMKKKKNTQEIFAQFESILQYARSHTIQTWRACESCDWLATPLLFLILPCGGV</sequence>
<protein>
    <submittedName>
        <fullName evidence="1">Uncharacterized protein</fullName>
    </submittedName>
</protein>
<name>A0A0E9XCC1_ANGAN</name>